<dbReference type="EMBL" id="BLXT01003117">
    <property type="protein sequence ID" value="GFO00487.1"/>
    <property type="molecule type" value="Genomic_DNA"/>
</dbReference>
<keyword evidence="3" id="KW-1185">Reference proteome</keyword>
<evidence type="ECO:0000313" key="2">
    <source>
        <dbReference type="EMBL" id="GFO00487.1"/>
    </source>
</evidence>
<protein>
    <submittedName>
        <fullName evidence="2">Uncharacterized protein</fullName>
    </submittedName>
</protein>
<evidence type="ECO:0000313" key="3">
    <source>
        <dbReference type="Proteomes" id="UP000735302"/>
    </source>
</evidence>
<feature type="region of interest" description="Disordered" evidence="1">
    <location>
        <begin position="50"/>
        <end position="86"/>
    </location>
</feature>
<sequence>MQLAFKKGCYGTVDSEFVLRSAETLLSRIRALPLVPWPDGGPESLRSRCLGQDVHKSDENPSLSFCQGTKNEEEGGKGRGGGGGGVKRTIQAGCWENGYGRQQDGKNY</sequence>
<proteinExistence type="predicted"/>
<accession>A0AAV3ZZM7</accession>
<evidence type="ECO:0000256" key="1">
    <source>
        <dbReference type="SAM" id="MobiDB-lite"/>
    </source>
</evidence>
<dbReference type="AlphaFoldDB" id="A0AAV3ZZM7"/>
<feature type="compositionally biased region" description="Polar residues" evidence="1">
    <location>
        <begin position="60"/>
        <end position="69"/>
    </location>
</feature>
<dbReference type="Proteomes" id="UP000735302">
    <property type="component" value="Unassembled WGS sequence"/>
</dbReference>
<comment type="caution">
    <text evidence="2">The sequence shown here is derived from an EMBL/GenBank/DDBJ whole genome shotgun (WGS) entry which is preliminary data.</text>
</comment>
<reference evidence="2 3" key="1">
    <citation type="journal article" date="2021" name="Elife">
        <title>Chloroplast acquisition without the gene transfer in kleptoplastic sea slugs, Plakobranchus ocellatus.</title>
        <authorList>
            <person name="Maeda T."/>
            <person name="Takahashi S."/>
            <person name="Yoshida T."/>
            <person name="Shimamura S."/>
            <person name="Takaki Y."/>
            <person name="Nagai Y."/>
            <person name="Toyoda A."/>
            <person name="Suzuki Y."/>
            <person name="Arimoto A."/>
            <person name="Ishii H."/>
            <person name="Satoh N."/>
            <person name="Nishiyama T."/>
            <person name="Hasebe M."/>
            <person name="Maruyama T."/>
            <person name="Minagawa J."/>
            <person name="Obokata J."/>
            <person name="Shigenobu S."/>
        </authorList>
    </citation>
    <scope>NUCLEOTIDE SEQUENCE [LARGE SCALE GENOMIC DNA]</scope>
</reference>
<organism evidence="2 3">
    <name type="scientific">Plakobranchus ocellatus</name>
    <dbReference type="NCBI Taxonomy" id="259542"/>
    <lineage>
        <taxon>Eukaryota</taxon>
        <taxon>Metazoa</taxon>
        <taxon>Spiralia</taxon>
        <taxon>Lophotrochozoa</taxon>
        <taxon>Mollusca</taxon>
        <taxon>Gastropoda</taxon>
        <taxon>Heterobranchia</taxon>
        <taxon>Euthyneura</taxon>
        <taxon>Panpulmonata</taxon>
        <taxon>Sacoglossa</taxon>
        <taxon>Placobranchoidea</taxon>
        <taxon>Plakobranchidae</taxon>
        <taxon>Plakobranchus</taxon>
    </lineage>
</organism>
<gene>
    <name evidence="2" type="ORF">PoB_002699200</name>
</gene>
<name>A0AAV3ZZM7_9GAST</name>